<dbReference type="Proteomes" id="UP000886653">
    <property type="component" value="Unassembled WGS sequence"/>
</dbReference>
<dbReference type="InterPro" id="IPR041588">
    <property type="entry name" value="Integrase_H2C2"/>
</dbReference>
<sequence length="182" mass="20953">MTIIHRPGKLHQNADGLSRMALPNTQENPAWDPEDYMKDIPIMGISLCELSNEFFKEIEDSYNNDSNTTKLVKILSQEKTDLSLSTTLESPWKELYQEGKFSLLSGILYFREIHTAVVVLVSDIHIKQILDICHDNCLAGHFSEDRTMERVSTTAWWKTWKKETQSYIAYNSSIHSTLNKTP</sequence>
<evidence type="ECO:0000259" key="1">
    <source>
        <dbReference type="Pfam" id="PF17921"/>
    </source>
</evidence>
<dbReference type="OrthoDB" id="2507171at2759"/>
<accession>A0A9P6NRI9</accession>
<dbReference type="AlphaFoldDB" id="A0A9P6NRI9"/>
<proteinExistence type="predicted"/>
<evidence type="ECO:0000313" key="2">
    <source>
        <dbReference type="EMBL" id="KAG0148276.1"/>
    </source>
</evidence>
<reference evidence="2" key="1">
    <citation type="submission" date="2013-11" db="EMBL/GenBank/DDBJ databases">
        <title>Genome sequence of the fusiform rust pathogen reveals effectors for host alternation and coevolution with pine.</title>
        <authorList>
            <consortium name="DOE Joint Genome Institute"/>
            <person name="Smith K."/>
            <person name="Pendleton A."/>
            <person name="Kubisiak T."/>
            <person name="Anderson C."/>
            <person name="Salamov A."/>
            <person name="Aerts A."/>
            <person name="Riley R."/>
            <person name="Clum A."/>
            <person name="Lindquist E."/>
            <person name="Ence D."/>
            <person name="Campbell M."/>
            <person name="Kronenberg Z."/>
            <person name="Feau N."/>
            <person name="Dhillon B."/>
            <person name="Hamelin R."/>
            <person name="Burleigh J."/>
            <person name="Smith J."/>
            <person name="Yandell M."/>
            <person name="Nelson C."/>
            <person name="Grigoriev I."/>
            <person name="Davis J."/>
        </authorList>
    </citation>
    <scope>NUCLEOTIDE SEQUENCE</scope>
    <source>
        <strain evidence="2">G11</strain>
    </source>
</reference>
<name>A0A9P6NRI9_9BASI</name>
<feature type="non-terminal residue" evidence="2">
    <location>
        <position position="182"/>
    </location>
</feature>
<dbReference type="Pfam" id="PF17921">
    <property type="entry name" value="Integrase_H2C2"/>
    <property type="match status" value="1"/>
</dbReference>
<dbReference type="Gene3D" id="1.10.340.70">
    <property type="match status" value="1"/>
</dbReference>
<gene>
    <name evidence="2" type="ORF">CROQUDRAFT_16628</name>
</gene>
<keyword evidence="3" id="KW-1185">Reference proteome</keyword>
<comment type="caution">
    <text evidence="2">The sequence shown here is derived from an EMBL/GenBank/DDBJ whole genome shotgun (WGS) entry which is preliminary data.</text>
</comment>
<dbReference type="EMBL" id="MU167239">
    <property type="protein sequence ID" value="KAG0148276.1"/>
    <property type="molecule type" value="Genomic_DNA"/>
</dbReference>
<feature type="domain" description="Integrase zinc-binding" evidence="1">
    <location>
        <begin position="125"/>
        <end position="169"/>
    </location>
</feature>
<protein>
    <recommendedName>
        <fullName evidence="1">Integrase zinc-binding domain-containing protein</fullName>
    </recommendedName>
</protein>
<evidence type="ECO:0000313" key="3">
    <source>
        <dbReference type="Proteomes" id="UP000886653"/>
    </source>
</evidence>
<organism evidence="2 3">
    <name type="scientific">Cronartium quercuum f. sp. fusiforme G11</name>
    <dbReference type="NCBI Taxonomy" id="708437"/>
    <lineage>
        <taxon>Eukaryota</taxon>
        <taxon>Fungi</taxon>
        <taxon>Dikarya</taxon>
        <taxon>Basidiomycota</taxon>
        <taxon>Pucciniomycotina</taxon>
        <taxon>Pucciniomycetes</taxon>
        <taxon>Pucciniales</taxon>
        <taxon>Coleosporiaceae</taxon>
        <taxon>Cronartium</taxon>
    </lineage>
</organism>